<organism evidence="2 3">
    <name type="scientific">Neobacillus novalis</name>
    <dbReference type="NCBI Taxonomy" id="220687"/>
    <lineage>
        <taxon>Bacteria</taxon>
        <taxon>Bacillati</taxon>
        <taxon>Bacillota</taxon>
        <taxon>Bacilli</taxon>
        <taxon>Bacillales</taxon>
        <taxon>Bacillaceae</taxon>
        <taxon>Neobacillus</taxon>
    </lineage>
</organism>
<reference evidence="2" key="1">
    <citation type="submission" date="2023-05" db="EMBL/GenBank/DDBJ databases">
        <title>Comparative genomics of Bacillaceae isolates and their secondary metabolite potential.</title>
        <authorList>
            <person name="Song L."/>
            <person name="Nielsen L.J."/>
            <person name="Mohite O."/>
            <person name="Xu X."/>
            <person name="Weber T."/>
            <person name="Kovacs A.T."/>
        </authorList>
    </citation>
    <scope>NUCLEOTIDE SEQUENCE</scope>
    <source>
        <strain evidence="2">XLM17</strain>
    </source>
</reference>
<dbReference type="EMBL" id="CP126114">
    <property type="protein sequence ID" value="WHY86754.1"/>
    <property type="molecule type" value="Genomic_DNA"/>
</dbReference>
<dbReference type="Proteomes" id="UP001178288">
    <property type="component" value="Chromosome"/>
</dbReference>
<dbReference type="RefSeq" id="WP_066095539.1">
    <property type="nucleotide sequence ID" value="NZ_CP126114.1"/>
</dbReference>
<evidence type="ECO:0000313" key="3">
    <source>
        <dbReference type="Proteomes" id="UP001178288"/>
    </source>
</evidence>
<name>A0AA95MR08_9BACI</name>
<keyword evidence="1" id="KW-0812">Transmembrane</keyword>
<protein>
    <submittedName>
        <fullName evidence="2">Uncharacterized protein</fullName>
    </submittedName>
</protein>
<evidence type="ECO:0000313" key="2">
    <source>
        <dbReference type="EMBL" id="WHY86754.1"/>
    </source>
</evidence>
<dbReference type="KEGG" id="nnv:QNH39_02430"/>
<accession>A0AA95MR08</accession>
<gene>
    <name evidence="2" type="ORF">QNH39_02430</name>
</gene>
<evidence type="ECO:0000256" key="1">
    <source>
        <dbReference type="SAM" id="Phobius"/>
    </source>
</evidence>
<keyword evidence="1" id="KW-1133">Transmembrane helix</keyword>
<feature type="transmembrane region" description="Helical" evidence="1">
    <location>
        <begin position="50"/>
        <end position="68"/>
    </location>
</feature>
<proteinExistence type="predicted"/>
<keyword evidence="3" id="KW-1185">Reference proteome</keyword>
<keyword evidence="1" id="KW-0472">Membrane</keyword>
<dbReference type="AlphaFoldDB" id="A0AA95MR08"/>
<sequence>MILLYLLHVTTVAHSESMLWTFLTCNVFVVTAGIVFMYKLFTQKNVRNAGIVFGVAIAINYILIAILGDPFDLLG</sequence>
<feature type="transmembrane region" description="Helical" evidence="1">
    <location>
        <begin position="20"/>
        <end position="38"/>
    </location>
</feature>